<dbReference type="Gene3D" id="1.10.10.60">
    <property type="entry name" value="Homeodomain-like"/>
    <property type="match status" value="1"/>
</dbReference>
<dbReference type="Proteomes" id="UP000253529">
    <property type="component" value="Unassembled WGS sequence"/>
</dbReference>
<dbReference type="PRINTS" id="PR00455">
    <property type="entry name" value="HTHTETR"/>
</dbReference>
<dbReference type="Gene3D" id="1.10.357.10">
    <property type="entry name" value="Tetracycline Repressor, domain 2"/>
    <property type="match status" value="1"/>
</dbReference>
<dbReference type="InterPro" id="IPR001647">
    <property type="entry name" value="HTH_TetR"/>
</dbReference>
<name>A0A366FPZ4_9HYPH</name>
<evidence type="ECO:0000256" key="2">
    <source>
        <dbReference type="ARBA" id="ARBA00023125"/>
    </source>
</evidence>
<keyword evidence="2 4" id="KW-0238">DNA-binding</keyword>
<dbReference type="Pfam" id="PF00440">
    <property type="entry name" value="TetR_N"/>
    <property type="match status" value="1"/>
</dbReference>
<dbReference type="InterPro" id="IPR039536">
    <property type="entry name" value="TetR_C_Proteobacteria"/>
</dbReference>
<evidence type="ECO:0000313" key="7">
    <source>
        <dbReference type="Proteomes" id="UP000253529"/>
    </source>
</evidence>
<proteinExistence type="predicted"/>
<feature type="domain" description="HTH tetR-type" evidence="5">
    <location>
        <begin position="19"/>
        <end position="79"/>
    </location>
</feature>
<evidence type="ECO:0000313" key="6">
    <source>
        <dbReference type="EMBL" id="RBP15789.1"/>
    </source>
</evidence>
<keyword evidence="1" id="KW-0805">Transcription regulation</keyword>
<organism evidence="6 7">
    <name type="scientific">Roseiarcus fermentans</name>
    <dbReference type="NCBI Taxonomy" id="1473586"/>
    <lineage>
        <taxon>Bacteria</taxon>
        <taxon>Pseudomonadati</taxon>
        <taxon>Pseudomonadota</taxon>
        <taxon>Alphaproteobacteria</taxon>
        <taxon>Hyphomicrobiales</taxon>
        <taxon>Roseiarcaceae</taxon>
        <taxon>Roseiarcus</taxon>
    </lineage>
</organism>
<dbReference type="PANTHER" id="PTHR30055">
    <property type="entry name" value="HTH-TYPE TRANSCRIPTIONAL REGULATOR RUTR"/>
    <property type="match status" value="1"/>
</dbReference>
<dbReference type="GO" id="GO:0003700">
    <property type="term" value="F:DNA-binding transcription factor activity"/>
    <property type="evidence" value="ECO:0007669"/>
    <property type="project" value="TreeGrafter"/>
</dbReference>
<feature type="DNA-binding region" description="H-T-H motif" evidence="4">
    <location>
        <begin position="42"/>
        <end position="61"/>
    </location>
</feature>
<reference evidence="6 7" key="1">
    <citation type="submission" date="2018-06" db="EMBL/GenBank/DDBJ databases">
        <title>Genomic Encyclopedia of Type Strains, Phase IV (KMG-IV): sequencing the most valuable type-strain genomes for metagenomic binning, comparative biology and taxonomic classification.</title>
        <authorList>
            <person name="Goeker M."/>
        </authorList>
    </citation>
    <scope>NUCLEOTIDE SEQUENCE [LARGE SCALE GENOMIC DNA]</scope>
    <source>
        <strain evidence="6 7">DSM 24875</strain>
    </source>
</reference>
<dbReference type="PANTHER" id="PTHR30055:SF146">
    <property type="entry name" value="HTH-TYPE TRANSCRIPTIONAL DUAL REGULATOR CECR"/>
    <property type="match status" value="1"/>
</dbReference>
<keyword evidence="7" id="KW-1185">Reference proteome</keyword>
<dbReference type="Pfam" id="PF14246">
    <property type="entry name" value="TetR_C_7"/>
    <property type="match status" value="1"/>
</dbReference>
<dbReference type="EMBL" id="QNRK01000007">
    <property type="protein sequence ID" value="RBP15789.1"/>
    <property type="molecule type" value="Genomic_DNA"/>
</dbReference>
<gene>
    <name evidence="6" type="ORF">DFR50_10759</name>
</gene>
<accession>A0A366FPZ4</accession>
<dbReference type="GO" id="GO:0000976">
    <property type="term" value="F:transcription cis-regulatory region binding"/>
    <property type="evidence" value="ECO:0007669"/>
    <property type="project" value="TreeGrafter"/>
</dbReference>
<evidence type="ECO:0000256" key="4">
    <source>
        <dbReference type="PROSITE-ProRule" id="PRU00335"/>
    </source>
</evidence>
<dbReference type="InterPro" id="IPR050109">
    <property type="entry name" value="HTH-type_TetR-like_transc_reg"/>
</dbReference>
<sequence length="233" mass="24640">MAHERGGVRSGRPRRELAGEVEERILEAAAKVFLGRGYDGASIDEIAVEARAGKPTIYARYPGKEALFGAVVAQKIRQNASFDSAAAGGSSSEDRLKSLATALLERALGSEAIALVRVAVAESRRFPDLASGVGRMALERGHETIAKLLGDFARSDEMAALEAFAPDHLAATARRFTEMVVLPIVMRALFGENPERLRAEVDPHIAETVAFFLAACRASGRAAGAPSVVPAGS</sequence>
<protein>
    <submittedName>
        <fullName evidence="6">TetR family transcriptional regulator</fullName>
    </submittedName>
</protein>
<dbReference type="AlphaFoldDB" id="A0A366FPZ4"/>
<dbReference type="RefSeq" id="WP_170153096.1">
    <property type="nucleotide sequence ID" value="NZ_QNRK01000007.1"/>
</dbReference>
<dbReference type="InterPro" id="IPR009057">
    <property type="entry name" value="Homeodomain-like_sf"/>
</dbReference>
<dbReference type="PROSITE" id="PS50977">
    <property type="entry name" value="HTH_TETR_2"/>
    <property type="match status" value="1"/>
</dbReference>
<evidence type="ECO:0000256" key="1">
    <source>
        <dbReference type="ARBA" id="ARBA00023015"/>
    </source>
</evidence>
<comment type="caution">
    <text evidence="6">The sequence shown here is derived from an EMBL/GenBank/DDBJ whole genome shotgun (WGS) entry which is preliminary data.</text>
</comment>
<keyword evidence="3" id="KW-0804">Transcription</keyword>
<dbReference type="SUPFAM" id="SSF46689">
    <property type="entry name" value="Homeodomain-like"/>
    <property type="match status" value="1"/>
</dbReference>
<evidence type="ECO:0000256" key="3">
    <source>
        <dbReference type="ARBA" id="ARBA00023163"/>
    </source>
</evidence>
<evidence type="ECO:0000259" key="5">
    <source>
        <dbReference type="PROSITE" id="PS50977"/>
    </source>
</evidence>
<dbReference type="FunFam" id="1.10.10.60:FF:000141">
    <property type="entry name" value="TetR family transcriptional regulator"/>
    <property type="match status" value="1"/>
</dbReference>